<dbReference type="Pfam" id="PF14133">
    <property type="entry name" value="DUF4300"/>
    <property type="match status" value="1"/>
</dbReference>
<keyword evidence="1" id="KW-0732">Signal</keyword>
<dbReference type="AlphaFoldDB" id="A0A6N2YDX7"/>
<accession>A0A6N2YDX7</accession>
<protein>
    <recommendedName>
        <fullName evidence="2">DUF4300 domain-containing protein</fullName>
    </recommendedName>
</protein>
<dbReference type="InterPro" id="IPR025389">
    <property type="entry name" value="DUF4300"/>
</dbReference>
<sequence length="278" mass="32540">MKVKALIILTSCLLLLTACNKINLKNNSRPQEKEEIQMSNMNSEKTLSYVKDSLKGIIKNENAEKFIELVRDYNDSISTNLLSADFSNNLYPDYEIGKIIKERDKINHKYLNTNCRINTFLLLKDSISLKKNVDIDDSMLFMDIDIIEKTKLFNKDETNKFRQLFQRVKTIKSKNPKKQAKIMSDFLSNFNFPKNVKMISVVIHDNLDGDYLFIGHVGVLVPIEKGYLFLEKISFEEPYQAIKFPDKNSCFKYLKNKFKDYTDQEICPPFIMDKFINF</sequence>
<reference evidence="3" key="1">
    <citation type="submission" date="2019-11" db="EMBL/GenBank/DDBJ databases">
        <authorList>
            <person name="Feng L."/>
        </authorList>
    </citation>
    <scope>NUCLEOTIDE SEQUENCE</scope>
    <source>
        <strain evidence="3">PgorbachiiLFYP46</strain>
    </source>
</reference>
<proteinExistence type="predicted"/>
<evidence type="ECO:0000259" key="2">
    <source>
        <dbReference type="Pfam" id="PF14133"/>
    </source>
</evidence>
<evidence type="ECO:0000256" key="1">
    <source>
        <dbReference type="SAM" id="SignalP"/>
    </source>
</evidence>
<dbReference type="EMBL" id="CACRUP010000001">
    <property type="protein sequence ID" value="VYT64929.1"/>
    <property type="molecule type" value="Genomic_DNA"/>
</dbReference>
<dbReference type="RefSeq" id="WP_156700007.1">
    <property type="nucleotide sequence ID" value="NZ_CACRUP010000001.1"/>
</dbReference>
<feature type="domain" description="DUF4300" evidence="2">
    <location>
        <begin position="38"/>
        <end position="273"/>
    </location>
</feature>
<gene>
    <name evidence="3" type="ORF">PGLFYP46_00084</name>
</gene>
<evidence type="ECO:0000313" key="3">
    <source>
        <dbReference type="EMBL" id="VYT64929.1"/>
    </source>
</evidence>
<dbReference type="PROSITE" id="PS51257">
    <property type="entry name" value="PROKAR_LIPOPROTEIN"/>
    <property type="match status" value="1"/>
</dbReference>
<organism evidence="3">
    <name type="scientific">Peptoniphilus gorbachii</name>
    <dbReference type="NCBI Taxonomy" id="411567"/>
    <lineage>
        <taxon>Bacteria</taxon>
        <taxon>Bacillati</taxon>
        <taxon>Bacillota</taxon>
        <taxon>Tissierellia</taxon>
        <taxon>Tissierellales</taxon>
        <taxon>Peptoniphilaceae</taxon>
        <taxon>Peptoniphilus</taxon>
    </lineage>
</organism>
<feature type="chain" id="PRO_5039015264" description="DUF4300 domain-containing protein" evidence="1">
    <location>
        <begin position="21"/>
        <end position="278"/>
    </location>
</feature>
<name>A0A6N2YDX7_9FIRM</name>
<feature type="signal peptide" evidence="1">
    <location>
        <begin position="1"/>
        <end position="20"/>
    </location>
</feature>